<feature type="repeat" description="TPR" evidence="3">
    <location>
        <begin position="409"/>
        <end position="442"/>
    </location>
</feature>
<dbReference type="PANTHER" id="PTHR45641">
    <property type="entry name" value="TETRATRICOPEPTIDE REPEAT PROTEIN (AFU_ORTHOLOGUE AFUA_6G03870)"/>
    <property type="match status" value="1"/>
</dbReference>
<evidence type="ECO:0000313" key="4">
    <source>
        <dbReference type="EMBL" id="CAF1241539.1"/>
    </source>
</evidence>
<name>A0A814ZDW2_ADIRI</name>
<dbReference type="Gene3D" id="1.25.40.10">
    <property type="entry name" value="Tetratricopeptide repeat domain"/>
    <property type="match status" value="2"/>
</dbReference>
<evidence type="ECO:0000313" key="5">
    <source>
        <dbReference type="Proteomes" id="UP000663828"/>
    </source>
</evidence>
<dbReference type="PANTHER" id="PTHR45641:SF19">
    <property type="entry name" value="NEPHROCYSTIN-3"/>
    <property type="match status" value="1"/>
</dbReference>
<gene>
    <name evidence="4" type="ORF">XAT740_LOCUS25764</name>
</gene>
<dbReference type="EMBL" id="CAJNOR010002058">
    <property type="protein sequence ID" value="CAF1241539.1"/>
    <property type="molecule type" value="Genomic_DNA"/>
</dbReference>
<dbReference type="SUPFAM" id="SSF48452">
    <property type="entry name" value="TPR-like"/>
    <property type="match status" value="2"/>
</dbReference>
<keyword evidence="5" id="KW-1185">Reference proteome</keyword>
<keyword evidence="1" id="KW-0677">Repeat</keyword>
<proteinExistence type="predicted"/>
<keyword evidence="2 3" id="KW-0802">TPR repeat</keyword>
<sequence>MQSTSRADEYNVAIIWQVWLSSSIDFSEIIAEVKHQAQLSADYLRTYREANECEQFIRSVSTTDRIVFIVDDSLAEQILSKIHDLQQIYAAFIYTTNAELTDAEFKKFSKFRGIRMRLNQLIALNRKRYDRRQRQERRRREEPQEVDEQLTFNILNTELDEDKSTAELDGQFVHSQLLIDCLQRMKSTSKEIEQFVKFCRSHKEYEKDSKHLKIVDEFQDYYSMENSLWWYTRDTFVYRMLNKALRIRNIDILYLFRFFIRDLAEQLKENQWLSPGSVYRGQSLSKFEINRLEQSIGKLISINSFLSTTLHREVALIYLGEIPDLEKVLFKIDFNPLLEGIKPFADITIFSEFPQEGEILFMLGSIFQIENVFRDDTNTWIVQLNLCSDHDQVLKSIFQFLRKESSRCDFDLLAFGNVLHDMGEFEQANSYYNRCLEILPAEDHIWKPYCYYLLGLIATENGENKYALQLFDKSIFMRRQTLPPSDPSIADTMNAIARVYYVQGNLELALDLYKQALDIFQKAFSEDDLTSAMTYTNIGVVCRALERYSEALDYHKKALDIRHRHLPADHFRFGTSNNNMGEVYLGLGEYDVALKHFEAAHEIYKKSLPSRHVDIAILLINKSFIYEQKGDLQEVLASYKKALNICRCIWPQKNLRLVQIKSIIDNAEKTQELSSLKSCETLWLKSFLPFKCIASLDPRSAYRQNLLECATK</sequence>
<dbReference type="Pfam" id="PF13424">
    <property type="entry name" value="TPR_12"/>
    <property type="match status" value="2"/>
</dbReference>
<feature type="repeat" description="TPR" evidence="3">
    <location>
        <begin position="574"/>
        <end position="607"/>
    </location>
</feature>
<evidence type="ECO:0000256" key="1">
    <source>
        <dbReference type="ARBA" id="ARBA00022737"/>
    </source>
</evidence>
<evidence type="ECO:0000256" key="2">
    <source>
        <dbReference type="ARBA" id="ARBA00022803"/>
    </source>
</evidence>
<comment type="caution">
    <text evidence="4">The sequence shown here is derived from an EMBL/GenBank/DDBJ whole genome shotgun (WGS) entry which is preliminary data.</text>
</comment>
<accession>A0A814ZDW2</accession>
<dbReference type="SMART" id="SM00028">
    <property type="entry name" value="TPR"/>
    <property type="match status" value="6"/>
</dbReference>
<dbReference type="InterPro" id="IPR011990">
    <property type="entry name" value="TPR-like_helical_dom_sf"/>
</dbReference>
<dbReference type="PROSITE" id="PS51996">
    <property type="entry name" value="TR_MART"/>
    <property type="match status" value="1"/>
</dbReference>
<dbReference type="InterPro" id="IPR019734">
    <property type="entry name" value="TPR_rpt"/>
</dbReference>
<feature type="repeat" description="TPR" evidence="3">
    <location>
        <begin position="490"/>
        <end position="523"/>
    </location>
</feature>
<organism evidence="4 5">
    <name type="scientific">Adineta ricciae</name>
    <name type="common">Rotifer</name>
    <dbReference type="NCBI Taxonomy" id="249248"/>
    <lineage>
        <taxon>Eukaryota</taxon>
        <taxon>Metazoa</taxon>
        <taxon>Spiralia</taxon>
        <taxon>Gnathifera</taxon>
        <taxon>Rotifera</taxon>
        <taxon>Eurotatoria</taxon>
        <taxon>Bdelloidea</taxon>
        <taxon>Adinetida</taxon>
        <taxon>Adinetidae</taxon>
        <taxon>Adineta</taxon>
    </lineage>
</organism>
<evidence type="ECO:0000256" key="3">
    <source>
        <dbReference type="PROSITE-ProRule" id="PRU00339"/>
    </source>
</evidence>
<dbReference type="AlphaFoldDB" id="A0A814ZDW2"/>
<dbReference type="Proteomes" id="UP000663828">
    <property type="component" value="Unassembled WGS sequence"/>
</dbReference>
<protein>
    <submittedName>
        <fullName evidence="4">Uncharacterized protein</fullName>
    </submittedName>
</protein>
<dbReference type="Pfam" id="PF13181">
    <property type="entry name" value="TPR_8"/>
    <property type="match status" value="1"/>
</dbReference>
<dbReference type="Gene3D" id="3.90.176.10">
    <property type="entry name" value="Toxin ADP-ribosyltransferase, Chain A, domain 1"/>
    <property type="match status" value="1"/>
</dbReference>
<feature type="repeat" description="TPR" evidence="3">
    <location>
        <begin position="532"/>
        <end position="565"/>
    </location>
</feature>
<dbReference type="PROSITE" id="PS50005">
    <property type="entry name" value="TPR"/>
    <property type="match status" value="4"/>
</dbReference>
<reference evidence="4" key="1">
    <citation type="submission" date="2021-02" db="EMBL/GenBank/DDBJ databases">
        <authorList>
            <person name="Nowell W R."/>
        </authorList>
    </citation>
    <scope>NUCLEOTIDE SEQUENCE</scope>
</reference>
<dbReference type="SUPFAM" id="SSF56399">
    <property type="entry name" value="ADP-ribosylation"/>
    <property type="match status" value="1"/>
</dbReference>